<sequence>MAILEITSDQLRQIGYYKMMRTFLMFPRKGWHIRVDHKPVNQRGDHSLQLKNSKGKLTDNRGYKIRSFHIKRDNNSSFISEIEGNYFGKKIVIEDSKYVYFVYAGGGVWQPIWGYGKLEEKHKGETIWRPDNTEIDIDTWGFACKNARWFLDQMTKATKCEHGLACGPIRGAQAHLFSQL</sequence>
<dbReference type="Proteomes" id="UP000000245">
    <property type="component" value="Chromosome"/>
</dbReference>
<dbReference type="AlphaFoldDB" id="A5FWW4"/>
<gene>
    <name evidence="1" type="ordered locus">Acry_0877</name>
</gene>
<protein>
    <submittedName>
        <fullName evidence="1">Uncharacterized protein</fullName>
    </submittedName>
</protein>
<dbReference type="EMBL" id="CP000697">
    <property type="protein sequence ID" value="ABQ30096.1"/>
    <property type="molecule type" value="Genomic_DNA"/>
</dbReference>
<name>A5FWW4_ACICJ</name>
<reference evidence="1 2" key="1">
    <citation type="submission" date="2007-05" db="EMBL/GenBank/DDBJ databases">
        <title>Complete sequence of chromosome of Acidiphilium cryptum JF-5.</title>
        <authorList>
            <consortium name="US DOE Joint Genome Institute"/>
            <person name="Copeland A."/>
            <person name="Lucas S."/>
            <person name="Lapidus A."/>
            <person name="Barry K."/>
            <person name="Detter J.C."/>
            <person name="Glavina del Rio T."/>
            <person name="Hammon N."/>
            <person name="Israni S."/>
            <person name="Dalin E."/>
            <person name="Tice H."/>
            <person name="Pitluck S."/>
            <person name="Sims D."/>
            <person name="Brettin T."/>
            <person name="Bruce D."/>
            <person name="Han C."/>
            <person name="Schmutz J."/>
            <person name="Larimer F."/>
            <person name="Land M."/>
            <person name="Hauser L."/>
            <person name="Kyrpides N."/>
            <person name="Kim E."/>
            <person name="Magnuson T."/>
            <person name="Richardson P."/>
        </authorList>
    </citation>
    <scope>NUCLEOTIDE SEQUENCE [LARGE SCALE GENOMIC DNA]</scope>
    <source>
        <strain evidence="1 2">JF-5</strain>
    </source>
</reference>
<dbReference type="KEGG" id="acr:Acry_0877"/>
<dbReference type="RefSeq" id="WP_011941839.1">
    <property type="nucleotide sequence ID" value="NC_009484.1"/>
</dbReference>
<dbReference type="HOGENOM" id="CLU_1493102_0_0_5"/>
<evidence type="ECO:0000313" key="1">
    <source>
        <dbReference type="EMBL" id="ABQ30096.1"/>
    </source>
</evidence>
<keyword evidence="2" id="KW-1185">Reference proteome</keyword>
<accession>A5FWW4</accession>
<organism evidence="1 2">
    <name type="scientific">Acidiphilium cryptum (strain JF-5)</name>
    <dbReference type="NCBI Taxonomy" id="349163"/>
    <lineage>
        <taxon>Bacteria</taxon>
        <taxon>Pseudomonadati</taxon>
        <taxon>Pseudomonadota</taxon>
        <taxon>Alphaproteobacteria</taxon>
        <taxon>Acetobacterales</taxon>
        <taxon>Acidocellaceae</taxon>
        <taxon>Acidiphilium</taxon>
    </lineage>
</organism>
<evidence type="ECO:0000313" key="2">
    <source>
        <dbReference type="Proteomes" id="UP000000245"/>
    </source>
</evidence>
<proteinExistence type="predicted"/>